<sequence length="102" mass="11881">MVILLDTGYSVETYGTCERFYICKGDAILRSKTPDAAWNFFVSMWTIRIGAWEKSILWEDKIKQIMSMTFEKHEFNIMFMGRLVEGLLITLVKEVAISRCLT</sequence>
<name>A0A0L7L8P2_OPEBR</name>
<proteinExistence type="predicted"/>
<dbReference type="AlphaFoldDB" id="A0A0L7L8P2"/>
<comment type="caution">
    <text evidence="1">The sequence shown here is derived from an EMBL/GenBank/DDBJ whole genome shotgun (WGS) entry which is preliminary data.</text>
</comment>
<evidence type="ECO:0000313" key="1">
    <source>
        <dbReference type="EMBL" id="KOB71684.1"/>
    </source>
</evidence>
<dbReference type="Proteomes" id="UP000037510">
    <property type="component" value="Unassembled WGS sequence"/>
</dbReference>
<gene>
    <name evidence="1" type="ORF">OBRU01_08199</name>
</gene>
<reference evidence="1 2" key="1">
    <citation type="journal article" date="2015" name="Genome Biol. Evol.">
        <title>The genome of winter moth (Operophtera brumata) provides a genomic perspective on sexual dimorphism and phenology.</title>
        <authorList>
            <person name="Derks M.F."/>
            <person name="Smit S."/>
            <person name="Salis L."/>
            <person name="Schijlen E."/>
            <person name="Bossers A."/>
            <person name="Mateman C."/>
            <person name="Pijl A.S."/>
            <person name="de Ridder D."/>
            <person name="Groenen M.A."/>
            <person name="Visser M.E."/>
            <person name="Megens H.J."/>
        </authorList>
    </citation>
    <scope>NUCLEOTIDE SEQUENCE [LARGE SCALE GENOMIC DNA]</scope>
    <source>
        <strain evidence="1">WM2013NL</strain>
        <tissue evidence="1">Head and thorax</tissue>
    </source>
</reference>
<keyword evidence="2" id="KW-1185">Reference proteome</keyword>
<dbReference type="EMBL" id="JTDY01002313">
    <property type="protein sequence ID" value="KOB71684.1"/>
    <property type="molecule type" value="Genomic_DNA"/>
</dbReference>
<accession>A0A0L7L8P2</accession>
<organism evidence="1 2">
    <name type="scientific">Operophtera brumata</name>
    <name type="common">Winter moth</name>
    <name type="synonym">Phalaena brumata</name>
    <dbReference type="NCBI Taxonomy" id="104452"/>
    <lineage>
        <taxon>Eukaryota</taxon>
        <taxon>Metazoa</taxon>
        <taxon>Ecdysozoa</taxon>
        <taxon>Arthropoda</taxon>
        <taxon>Hexapoda</taxon>
        <taxon>Insecta</taxon>
        <taxon>Pterygota</taxon>
        <taxon>Neoptera</taxon>
        <taxon>Endopterygota</taxon>
        <taxon>Lepidoptera</taxon>
        <taxon>Glossata</taxon>
        <taxon>Ditrysia</taxon>
        <taxon>Geometroidea</taxon>
        <taxon>Geometridae</taxon>
        <taxon>Larentiinae</taxon>
        <taxon>Operophtera</taxon>
    </lineage>
</organism>
<protein>
    <submittedName>
        <fullName evidence="1">Putative Adenylate cyclase type 10</fullName>
    </submittedName>
</protein>
<evidence type="ECO:0000313" key="2">
    <source>
        <dbReference type="Proteomes" id="UP000037510"/>
    </source>
</evidence>